<comment type="similarity">
    <text evidence="1">Belongs to the glycosyl hydrolase 3 family.</text>
</comment>
<dbReference type="PANTHER" id="PTHR42715">
    <property type="entry name" value="BETA-GLUCOSIDASE"/>
    <property type="match status" value="1"/>
</dbReference>
<evidence type="ECO:0000256" key="2">
    <source>
        <dbReference type="ARBA" id="ARBA00022801"/>
    </source>
</evidence>
<dbReference type="InterPro" id="IPR050288">
    <property type="entry name" value="Cellulose_deg_GH3"/>
</dbReference>
<dbReference type="InterPro" id="IPR017853">
    <property type="entry name" value="GH"/>
</dbReference>
<dbReference type="EMBL" id="KF118060">
    <property type="protein sequence ID" value="AIA85319.1"/>
    <property type="molecule type" value="Genomic_DNA"/>
</dbReference>
<evidence type="ECO:0000256" key="1">
    <source>
        <dbReference type="ARBA" id="ARBA00005336"/>
    </source>
</evidence>
<dbReference type="SUPFAM" id="SSF51445">
    <property type="entry name" value="(Trans)glycosidases"/>
    <property type="match status" value="1"/>
</dbReference>
<proteinExistence type="inferred from homology"/>
<sequence>MDKEVAMEEQLRSAMPTFAIRPIAAPKPPVGVLWADREREPEERAQALLAEMSTEEKSALLYGRGLRTAEGRYFWQAFVQGNDRLGIPDVTQGDSPAAILVGPANVSQIPSEVALGASLDAEVATQAAQILGGEARRWGYVGTSRPH</sequence>
<dbReference type="InterPro" id="IPR036962">
    <property type="entry name" value="Glyco_hydro_3_N_sf"/>
</dbReference>
<accession>A0A060BQW1</accession>
<name>A0A060BQW1_9BACT</name>
<dbReference type="Gene3D" id="3.20.20.300">
    <property type="entry name" value="Glycoside hydrolase, family 3, N-terminal domain"/>
    <property type="match status" value="1"/>
</dbReference>
<dbReference type="AlphaFoldDB" id="A0A060BQW1"/>
<reference evidence="3" key="1">
    <citation type="journal article" date="2013" name="Environ. Microbiol.">
        <title>Seasonally variable intestinal metagenomes of the red palm weevil (Rhynchophorus ferrugineus).</title>
        <authorList>
            <person name="Jia S."/>
            <person name="Zhang X."/>
            <person name="Zhang G."/>
            <person name="Yin A."/>
            <person name="Zhang S."/>
            <person name="Li F."/>
            <person name="Wang L."/>
            <person name="Zhao D."/>
            <person name="Yun Q."/>
            <person name="Tala"/>
            <person name="Wang J."/>
            <person name="Sun G."/>
            <person name="Baabdullah M."/>
            <person name="Yu X."/>
            <person name="Hu S."/>
            <person name="Al-Mssallem I.S."/>
            <person name="Yu J."/>
        </authorList>
    </citation>
    <scope>NUCLEOTIDE SEQUENCE</scope>
</reference>
<dbReference type="PANTHER" id="PTHR42715:SF10">
    <property type="entry name" value="BETA-GLUCOSIDASE"/>
    <property type="match status" value="1"/>
</dbReference>
<organism evidence="3">
    <name type="scientific">uncultured Acidobacteriota bacterium</name>
    <dbReference type="NCBI Taxonomy" id="171953"/>
    <lineage>
        <taxon>Bacteria</taxon>
        <taxon>Pseudomonadati</taxon>
        <taxon>Acidobacteriota</taxon>
        <taxon>environmental samples</taxon>
    </lineage>
</organism>
<dbReference type="GO" id="GO:0004553">
    <property type="term" value="F:hydrolase activity, hydrolyzing O-glycosyl compounds"/>
    <property type="evidence" value="ECO:0007669"/>
    <property type="project" value="InterPro"/>
</dbReference>
<feature type="non-terminal residue" evidence="3">
    <location>
        <position position="147"/>
    </location>
</feature>
<dbReference type="GO" id="GO:0005975">
    <property type="term" value="P:carbohydrate metabolic process"/>
    <property type="evidence" value="ECO:0007669"/>
    <property type="project" value="InterPro"/>
</dbReference>
<evidence type="ECO:0000313" key="3">
    <source>
        <dbReference type="EMBL" id="AIA85319.1"/>
    </source>
</evidence>
<keyword evidence="2" id="KW-0378">Hydrolase</keyword>
<protein>
    <submittedName>
        <fullName evidence="3">CAZy families GH3 protein</fullName>
    </submittedName>
</protein>